<dbReference type="InterPro" id="IPR036890">
    <property type="entry name" value="HATPase_C_sf"/>
</dbReference>
<evidence type="ECO:0000313" key="2">
    <source>
        <dbReference type="Proteomes" id="UP000677913"/>
    </source>
</evidence>
<dbReference type="EMBL" id="JAGSXH010000093">
    <property type="protein sequence ID" value="MBS2965630.1"/>
    <property type="molecule type" value="Genomic_DNA"/>
</dbReference>
<protein>
    <submittedName>
        <fullName evidence="1">ATP-binding protein</fullName>
    </submittedName>
</protein>
<sequence>MNDDNRSSALDNPFTAQPIVRLDADAPDAEPIPIMLAGQALLSLRDSGYTIAAALGEVIDNSIEANANHIRLLLREITIRGKRKAVDRIVVVDDGDGMDDAVLHRYLQLGFSTRYGSTTTIGKFGVGAKLAALNFGKKVDVWTRTRGNADIRHVSFDLDVALDMEYSGQPVVIAPPDNEALPDDLGDVFPTGSGTVVVWSNIDRLADGTGTHAPGNLRQEIEKELARIFREFICGGITISVNENALLAHDPTYVREGTWADHVLSEEPDPAARQPSAKLQLRHFAPQVFFDGPVTVAGSKVRVIVTLAPREVRRRRGLGGDDLARRLRVPDNLGQISFMRLGREISYANVPKIFGSAVEDRDRFIGIEVHFTPELDSMMGVRNVKRGAEPSDDFRVALRAVLQQWIPEARKEVQEWWGEASRNTGESGAEHAEINKALAAANVTMPKSRVATETSEKEADEALEDLATDVGKTTSEEKKAYVKKVKQYPFVLESVDFPGTNLFEIMHTSKQTIIRLNTRHRFYREMYAPLTALAREGAVTKDADPAAVARRAVEAVTLLLVAYAKAESMNEQPNDTYGELRQWWGNFTDKFMSKIKDVLD</sequence>
<comment type="caution">
    <text evidence="1">The sequence shown here is derived from an EMBL/GenBank/DDBJ whole genome shotgun (WGS) entry which is preliminary data.</text>
</comment>
<keyword evidence="1" id="KW-0547">Nucleotide-binding</keyword>
<dbReference type="Pfam" id="PF13589">
    <property type="entry name" value="HATPase_c_3"/>
    <property type="match status" value="1"/>
</dbReference>
<dbReference type="RefSeq" id="WP_211469985.1">
    <property type="nucleotide sequence ID" value="NZ_JAGSXH010000093.1"/>
</dbReference>
<keyword evidence="1" id="KW-0067">ATP-binding</keyword>
<name>A0A8J7WS06_9ACTN</name>
<dbReference type="AlphaFoldDB" id="A0A8J7WS06"/>
<evidence type="ECO:0000313" key="1">
    <source>
        <dbReference type="EMBL" id="MBS2965630.1"/>
    </source>
</evidence>
<dbReference type="GO" id="GO:0005524">
    <property type="term" value="F:ATP binding"/>
    <property type="evidence" value="ECO:0007669"/>
    <property type="project" value="UniProtKB-KW"/>
</dbReference>
<proteinExistence type="predicted"/>
<reference evidence="1" key="1">
    <citation type="submission" date="2021-04" db="EMBL/GenBank/DDBJ databases">
        <title>Genome based classification of Actinospica acidithermotolerans sp. nov., an actinobacterium isolated from an Indonesian hot spring.</title>
        <authorList>
            <person name="Kusuma A.B."/>
            <person name="Putra K.E."/>
            <person name="Nafisah S."/>
            <person name="Loh J."/>
            <person name="Nouioui I."/>
            <person name="Goodfellow M."/>
        </authorList>
    </citation>
    <scope>NUCLEOTIDE SEQUENCE</scope>
    <source>
        <strain evidence="1">DSM 45618</strain>
    </source>
</reference>
<organism evidence="1 2">
    <name type="scientific">Actinocrinis puniceicyclus</name>
    <dbReference type="NCBI Taxonomy" id="977794"/>
    <lineage>
        <taxon>Bacteria</taxon>
        <taxon>Bacillati</taxon>
        <taxon>Actinomycetota</taxon>
        <taxon>Actinomycetes</taxon>
        <taxon>Catenulisporales</taxon>
        <taxon>Actinospicaceae</taxon>
        <taxon>Actinocrinis</taxon>
    </lineage>
</organism>
<gene>
    <name evidence="1" type="ORF">KGA66_21445</name>
</gene>
<keyword evidence="2" id="KW-1185">Reference proteome</keyword>
<accession>A0A8J7WS06</accession>
<dbReference type="SUPFAM" id="SSF55874">
    <property type="entry name" value="ATPase domain of HSP90 chaperone/DNA topoisomerase II/histidine kinase"/>
    <property type="match status" value="1"/>
</dbReference>
<dbReference type="Proteomes" id="UP000677913">
    <property type="component" value="Unassembled WGS sequence"/>
</dbReference>
<dbReference type="Gene3D" id="3.30.565.10">
    <property type="entry name" value="Histidine kinase-like ATPase, C-terminal domain"/>
    <property type="match status" value="1"/>
</dbReference>